<proteinExistence type="inferred from homology"/>
<comment type="similarity">
    <text evidence="1">Belongs to the GMC oxidoreductase family.</text>
</comment>
<accession>A0A084WSP2</accession>
<dbReference type="VEuPathDB" id="VectorBase:ASIS014569"/>
<dbReference type="EMBL" id="KE525416">
    <property type="protein sequence ID" value="KFB53236.1"/>
    <property type="molecule type" value="Genomic_DNA"/>
</dbReference>
<dbReference type="VEuPathDB" id="VectorBase:ASIC021556"/>
<dbReference type="EMBL" id="ATLV01026652">
    <property type="status" value="NOT_ANNOTATED_CDS"/>
    <property type="molecule type" value="Genomic_DNA"/>
</dbReference>
<dbReference type="OrthoDB" id="269227at2759"/>
<dbReference type="Gene3D" id="3.30.560.10">
    <property type="entry name" value="Glucose Oxidase, domain 3"/>
    <property type="match status" value="1"/>
</dbReference>
<dbReference type="GO" id="GO:0016491">
    <property type="term" value="F:oxidoreductase activity"/>
    <property type="evidence" value="ECO:0007669"/>
    <property type="project" value="TreeGrafter"/>
</dbReference>
<evidence type="ECO:0000313" key="2">
    <source>
        <dbReference type="EMBL" id="KFB53236.1"/>
    </source>
</evidence>
<dbReference type="Proteomes" id="UP000030765">
    <property type="component" value="Unassembled WGS sequence"/>
</dbReference>
<gene>
    <name evidence="2" type="ORF">ZHAS_00021556</name>
</gene>
<reference evidence="3" key="2">
    <citation type="submission" date="2020-05" db="UniProtKB">
        <authorList>
            <consortium name="EnsemblMetazoa"/>
        </authorList>
    </citation>
    <scope>IDENTIFICATION</scope>
</reference>
<dbReference type="EnsemblMetazoa" id="ASIC021556-RA">
    <property type="protein sequence ID" value="ASIC021556-PA"/>
    <property type="gene ID" value="ASIC021556"/>
</dbReference>
<protein>
    <submittedName>
        <fullName evidence="2">AGAP002557-PA-like protein</fullName>
    </submittedName>
</protein>
<name>A0A084WSP2_ANOSI</name>
<evidence type="ECO:0000256" key="1">
    <source>
        <dbReference type="ARBA" id="ARBA00010790"/>
    </source>
</evidence>
<sequence length="224" mass="23696">MSSCACPMTSPVGATLAALCGGPQYMLFMGLLEVFIRSQCDLEDPCGRTKAKTSRNVDYEYDFIVVGGGSGGSVIASRLSEIKSWKVLLIEAGPDEPTGAQIPSMFLNYLGSDIDWRYNTEPEQYGCLGSPEQRCYWPRGKVLAINAAPQLDQLPGGMTTPGVGEVPVGGNQTNPGDLTNNLNTTVPSNPAGGVGGAENATVPSNIGGVPNRLTNRINRLNNRN</sequence>
<dbReference type="EMBL" id="ATLV01026651">
    <property type="status" value="NOT_ANNOTATED_CDS"/>
    <property type="molecule type" value="Genomic_DNA"/>
</dbReference>
<dbReference type="GO" id="GO:0050660">
    <property type="term" value="F:flavin adenine dinucleotide binding"/>
    <property type="evidence" value="ECO:0007669"/>
    <property type="project" value="InterPro"/>
</dbReference>
<dbReference type="Gene3D" id="3.50.50.60">
    <property type="entry name" value="FAD/NAD(P)-binding domain"/>
    <property type="match status" value="1"/>
</dbReference>
<dbReference type="InterPro" id="IPR036188">
    <property type="entry name" value="FAD/NAD-bd_sf"/>
</dbReference>
<reference evidence="2 4" key="1">
    <citation type="journal article" date="2014" name="BMC Genomics">
        <title>Genome sequence of Anopheles sinensis provides insight into genetics basis of mosquito competence for malaria parasites.</title>
        <authorList>
            <person name="Zhou D."/>
            <person name="Zhang D."/>
            <person name="Ding G."/>
            <person name="Shi L."/>
            <person name="Hou Q."/>
            <person name="Ye Y."/>
            <person name="Xu Y."/>
            <person name="Zhou H."/>
            <person name="Xiong C."/>
            <person name="Li S."/>
            <person name="Yu J."/>
            <person name="Hong S."/>
            <person name="Yu X."/>
            <person name="Zou P."/>
            <person name="Chen C."/>
            <person name="Chang X."/>
            <person name="Wang W."/>
            <person name="Lv Y."/>
            <person name="Sun Y."/>
            <person name="Ma L."/>
            <person name="Shen B."/>
            <person name="Zhu C."/>
        </authorList>
    </citation>
    <scope>NUCLEOTIDE SEQUENCE [LARGE SCALE GENOMIC DNA]</scope>
</reference>
<dbReference type="PANTHER" id="PTHR11552">
    <property type="entry name" value="GLUCOSE-METHANOL-CHOLINE GMC OXIDOREDUCTASE"/>
    <property type="match status" value="1"/>
</dbReference>
<dbReference type="PANTHER" id="PTHR11552:SF217">
    <property type="entry name" value="GLUCOSE DEHYDROGENASE [FAD, QUINONE]"/>
    <property type="match status" value="1"/>
</dbReference>
<evidence type="ECO:0000313" key="4">
    <source>
        <dbReference type="Proteomes" id="UP000030765"/>
    </source>
</evidence>
<dbReference type="AlphaFoldDB" id="A0A084WSP2"/>
<dbReference type="STRING" id="74873.A0A084WSP2"/>
<dbReference type="InterPro" id="IPR012132">
    <property type="entry name" value="GMC_OxRdtase"/>
</dbReference>
<organism evidence="3 4">
    <name type="scientific">Anopheles sinensis</name>
    <name type="common">Mosquito</name>
    <dbReference type="NCBI Taxonomy" id="74873"/>
    <lineage>
        <taxon>Eukaryota</taxon>
        <taxon>Metazoa</taxon>
        <taxon>Ecdysozoa</taxon>
        <taxon>Arthropoda</taxon>
        <taxon>Hexapoda</taxon>
        <taxon>Insecta</taxon>
        <taxon>Pterygota</taxon>
        <taxon>Neoptera</taxon>
        <taxon>Endopterygota</taxon>
        <taxon>Diptera</taxon>
        <taxon>Nematocera</taxon>
        <taxon>Culicoidea</taxon>
        <taxon>Culicidae</taxon>
        <taxon>Anophelinae</taxon>
        <taxon>Anopheles</taxon>
    </lineage>
</organism>
<dbReference type="OMA" id="PAYIGRE"/>
<dbReference type="SUPFAM" id="SSF51905">
    <property type="entry name" value="FAD/NAD(P)-binding domain"/>
    <property type="match status" value="1"/>
</dbReference>
<evidence type="ECO:0000313" key="3">
    <source>
        <dbReference type="EnsemblMetazoa" id="ASIC021556-PA"/>
    </source>
</evidence>
<keyword evidence="4" id="KW-1185">Reference proteome</keyword>